<reference evidence="1 2" key="1">
    <citation type="submission" date="2018-05" db="EMBL/GenBank/DDBJ databases">
        <title>Complete Genome Sequences of Extremely Thermoacidophilic, Metal-Mobilizing Type-Strain Members of the Archaeal Family Sulfolobaceae: Acidianus brierleyi DSM-1651T, Acidianus sulfidivorans DSM-18786T, Metallosphaera hakonensis DSM-7519T, and Metallosphaera prunae DSM-10039T.</title>
        <authorList>
            <person name="Counts J.A."/>
            <person name="Kelly R.M."/>
        </authorList>
    </citation>
    <scope>NUCLEOTIDE SEQUENCE [LARGE SCALE GENOMIC DNA]</scope>
    <source>
        <strain evidence="1 2">HO1-1</strain>
    </source>
</reference>
<name>A0A2U9IW04_9CREN</name>
<proteinExistence type="predicted"/>
<evidence type="ECO:0000313" key="2">
    <source>
        <dbReference type="Proteomes" id="UP000247586"/>
    </source>
</evidence>
<dbReference type="EMBL" id="CP029287">
    <property type="protein sequence ID" value="AWS00185.1"/>
    <property type="molecule type" value="Genomic_DNA"/>
</dbReference>
<protein>
    <submittedName>
        <fullName evidence="1">Methylase</fullName>
    </submittedName>
</protein>
<dbReference type="GO" id="GO:0032259">
    <property type="term" value="P:methylation"/>
    <property type="evidence" value="ECO:0007669"/>
    <property type="project" value="UniProtKB-KW"/>
</dbReference>
<accession>A0A2U9IW04</accession>
<reference evidence="2" key="3">
    <citation type="submission" date="2020-03" db="EMBL/GenBank/DDBJ databases">
        <title>Sequencing and Assembly of Multiple Reported Metal-Biooxidizing Members of the Extremely Thermoacidophilic Archaeal Family Sulfolobaceae.</title>
        <authorList>
            <person name="Counts J.A."/>
            <person name="Kelly R.M."/>
        </authorList>
    </citation>
    <scope>NUCLEOTIDE SEQUENCE [LARGE SCALE GENOMIC DNA]</scope>
    <source>
        <strain evidence="2">HO1-1</strain>
    </source>
</reference>
<dbReference type="KEGG" id="mhk:DFR87_11355"/>
<sequence length="199" mass="22190">MKLAILKDDRDKIAPLWRTISIETIDGISERVNASMGRSSVLPNADVIIGNDMLAGEINLLSGIYPLVINDNRLIRYENLASNYPEVPAQGKVLEVGWCSESSDACLSTIGENSIQAIYPFPFRDESFNSVVNYEVLDYDAVRESHRVLRKGGKIYLVFRDSIFGGVKPSVALKFLIKFSVSSVAIKQGYWILEGKKVR</sequence>
<keyword evidence="2" id="KW-1185">Reference proteome</keyword>
<dbReference type="AlphaFoldDB" id="A0A2U9IW04"/>
<dbReference type="GO" id="GO:0008168">
    <property type="term" value="F:methyltransferase activity"/>
    <property type="evidence" value="ECO:0007669"/>
    <property type="project" value="UniProtKB-KW"/>
</dbReference>
<keyword evidence="1" id="KW-0489">Methyltransferase</keyword>
<keyword evidence="1" id="KW-0808">Transferase</keyword>
<dbReference type="STRING" id="1293036.GCA_001315825_01270"/>
<dbReference type="SUPFAM" id="SSF53335">
    <property type="entry name" value="S-adenosyl-L-methionine-dependent methyltransferases"/>
    <property type="match status" value="1"/>
</dbReference>
<evidence type="ECO:0000313" key="1">
    <source>
        <dbReference type="EMBL" id="AWS00185.1"/>
    </source>
</evidence>
<gene>
    <name evidence="1" type="ORF">DFR87_11355</name>
</gene>
<reference evidence="2" key="2">
    <citation type="submission" date="2020-03" db="EMBL/GenBank/DDBJ databases">
        <title>Complete Genome Sequences of Extremely Thermoacidophilic, Metal-Mobilizing Type-Strain Members of the Archaeal Family Sulfolobaceae: Acidianus brierleyi DSM-1651T, Acidianus sulfidivorans DSM-18786T, Metallosphaera hakonensis DSM-7519T, and Metallosphaera prunae DSM-10039T.</title>
        <authorList>
            <person name="Counts J.A."/>
            <person name="Kelly R.M."/>
        </authorList>
    </citation>
    <scope>NUCLEOTIDE SEQUENCE [LARGE SCALE GENOMIC DNA]</scope>
    <source>
        <strain evidence="2">HO1-1</strain>
    </source>
</reference>
<dbReference type="OrthoDB" id="34186at2157"/>
<dbReference type="RefSeq" id="WP_054836522.1">
    <property type="nucleotide sequence ID" value="NZ_BBBA01000006.1"/>
</dbReference>
<dbReference type="Proteomes" id="UP000247586">
    <property type="component" value="Chromosome"/>
</dbReference>
<organism evidence="1 2">
    <name type="scientific">Metallosphaera hakonensis JCM 8857 = DSM 7519</name>
    <dbReference type="NCBI Taxonomy" id="1293036"/>
    <lineage>
        <taxon>Archaea</taxon>
        <taxon>Thermoproteota</taxon>
        <taxon>Thermoprotei</taxon>
        <taxon>Sulfolobales</taxon>
        <taxon>Sulfolobaceae</taxon>
        <taxon>Metallosphaera</taxon>
    </lineage>
</organism>
<dbReference type="Gene3D" id="3.40.50.150">
    <property type="entry name" value="Vaccinia Virus protein VP39"/>
    <property type="match status" value="1"/>
</dbReference>
<dbReference type="InterPro" id="IPR029063">
    <property type="entry name" value="SAM-dependent_MTases_sf"/>
</dbReference>
<dbReference type="GeneID" id="36835947"/>